<feature type="compositionally biased region" description="Acidic residues" evidence="8">
    <location>
        <begin position="566"/>
        <end position="588"/>
    </location>
</feature>
<keyword evidence="6 7" id="KW-0539">Nucleus</keyword>
<evidence type="ECO:0000256" key="1">
    <source>
        <dbReference type="ARBA" id="ARBA00003892"/>
    </source>
</evidence>
<dbReference type="Gene3D" id="3.40.50.300">
    <property type="entry name" value="P-loop containing nucleotide triphosphate hydrolases"/>
    <property type="match status" value="1"/>
</dbReference>
<keyword evidence="11" id="KW-1185">Reference proteome</keyword>
<feature type="region of interest" description="Disordered" evidence="8">
    <location>
        <begin position="1"/>
        <end position="23"/>
    </location>
</feature>
<evidence type="ECO:0000256" key="5">
    <source>
        <dbReference type="ARBA" id="ARBA00023134"/>
    </source>
</evidence>
<dbReference type="SUPFAM" id="SSF52540">
    <property type="entry name" value="P-loop containing nucleoside triphosphate hydrolases"/>
    <property type="match status" value="1"/>
</dbReference>
<proteinExistence type="inferred from homology"/>
<dbReference type="InterPro" id="IPR030378">
    <property type="entry name" value="G_CP_dom"/>
</dbReference>
<protein>
    <recommendedName>
        <fullName evidence="3 7">Nucleolar GTP-binding protein 2</fullName>
    </recommendedName>
</protein>
<name>A0ABQ7IV68_9HELO</name>
<dbReference type="PANTHER" id="PTHR11089:SF9">
    <property type="entry name" value="NUCLEOLAR GTP-BINDING PROTEIN 2"/>
    <property type="match status" value="1"/>
</dbReference>
<dbReference type="InterPro" id="IPR006073">
    <property type="entry name" value="GTP-bd"/>
</dbReference>
<dbReference type="CDD" id="cd01858">
    <property type="entry name" value="NGP_1"/>
    <property type="match status" value="1"/>
</dbReference>
<feature type="compositionally biased region" description="Acidic residues" evidence="8">
    <location>
        <begin position="529"/>
        <end position="545"/>
    </location>
</feature>
<dbReference type="PROSITE" id="PS51721">
    <property type="entry name" value="G_CP"/>
    <property type="match status" value="1"/>
</dbReference>
<feature type="domain" description="CP-type G" evidence="9">
    <location>
        <begin position="225"/>
        <end position="386"/>
    </location>
</feature>
<feature type="region of interest" description="Disordered" evidence="8">
    <location>
        <begin position="477"/>
        <end position="617"/>
    </location>
</feature>
<dbReference type="Gene3D" id="1.10.1580.10">
    <property type="match status" value="1"/>
</dbReference>
<dbReference type="InterPro" id="IPR027417">
    <property type="entry name" value="P-loop_NTPase"/>
</dbReference>
<dbReference type="Pfam" id="PF08153">
    <property type="entry name" value="NGP1NT"/>
    <property type="match status" value="1"/>
</dbReference>
<dbReference type="InterPro" id="IPR024929">
    <property type="entry name" value="GNL2_CP_dom"/>
</dbReference>
<evidence type="ECO:0000256" key="2">
    <source>
        <dbReference type="ARBA" id="ARBA00004604"/>
    </source>
</evidence>
<dbReference type="Proteomes" id="UP000783213">
    <property type="component" value="Unassembled WGS sequence"/>
</dbReference>
<dbReference type="InterPro" id="IPR023179">
    <property type="entry name" value="GTP-bd_ortho_bundle_sf"/>
</dbReference>
<evidence type="ECO:0000256" key="4">
    <source>
        <dbReference type="ARBA" id="ARBA00022741"/>
    </source>
</evidence>
<evidence type="ECO:0000313" key="11">
    <source>
        <dbReference type="Proteomes" id="UP000783213"/>
    </source>
</evidence>
<dbReference type="PRINTS" id="PR00326">
    <property type="entry name" value="GTP1OBG"/>
</dbReference>
<comment type="caution">
    <text evidence="10">The sequence shown here is derived from an EMBL/GenBank/DDBJ whole genome shotgun (WGS) entry which is preliminary data.</text>
</comment>
<evidence type="ECO:0000259" key="9">
    <source>
        <dbReference type="PROSITE" id="PS51721"/>
    </source>
</evidence>
<comment type="function">
    <text evidence="1 7">GTPase that associates with pre-60S ribosomal subunits in the nucleolus and is required for their nuclear export and maturation.</text>
</comment>
<dbReference type="InterPro" id="IPR050755">
    <property type="entry name" value="TRAFAC_YlqF/YawG_RiboMat"/>
</dbReference>
<gene>
    <name evidence="10" type="ORF">EAE98_002953</name>
</gene>
<feature type="compositionally biased region" description="Basic and acidic residues" evidence="8">
    <location>
        <begin position="492"/>
        <end position="511"/>
    </location>
</feature>
<dbReference type="InterPro" id="IPR012971">
    <property type="entry name" value="NOG2_N_dom"/>
</dbReference>
<organism evidence="10 11">
    <name type="scientific">Botrytis deweyae</name>
    <dbReference type="NCBI Taxonomy" id="2478750"/>
    <lineage>
        <taxon>Eukaryota</taxon>
        <taxon>Fungi</taxon>
        <taxon>Dikarya</taxon>
        <taxon>Ascomycota</taxon>
        <taxon>Pezizomycotina</taxon>
        <taxon>Leotiomycetes</taxon>
        <taxon>Helotiales</taxon>
        <taxon>Sclerotiniaceae</taxon>
        <taxon>Botrytis</taxon>
    </lineage>
</organism>
<dbReference type="EMBL" id="RCSX01000005">
    <property type="protein sequence ID" value="KAF7934908.1"/>
    <property type="molecule type" value="Genomic_DNA"/>
</dbReference>
<comment type="similarity">
    <text evidence="7">Belongs to the TRAFAC class YlqF/YawG GTPase family. NOG2 subfamily.</text>
</comment>
<reference evidence="10 11" key="1">
    <citation type="journal article" date="2020" name="Genome Biol. Evol.">
        <title>Comparative genomics of Sclerotiniaceae.</title>
        <authorList>
            <person name="Valero Jimenez C.A."/>
            <person name="Steentjes M."/>
            <person name="Scholten O.E."/>
            <person name="Van Kan J.A.L."/>
        </authorList>
    </citation>
    <scope>NUCLEOTIDE SEQUENCE [LARGE SCALE GENOMIC DNA]</scope>
    <source>
        <strain evidence="10 11">B1</strain>
    </source>
</reference>
<dbReference type="GeneID" id="62229727"/>
<comment type="subcellular location">
    <subcellularLocation>
        <location evidence="2 7">Nucleus</location>
        <location evidence="2 7">Nucleolus</location>
    </subcellularLocation>
</comment>
<evidence type="ECO:0000256" key="7">
    <source>
        <dbReference type="RuleBase" id="RU364023"/>
    </source>
</evidence>
<dbReference type="PANTHER" id="PTHR11089">
    <property type="entry name" value="GTP-BINDING PROTEIN-RELATED"/>
    <property type="match status" value="1"/>
</dbReference>
<evidence type="ECO:0000256" key="3">
    <source>
        <dbReference type="ARBA" id="ARBA00022127"/>
    </source>
</evidence>
<feature type="compositionally biased region" description="Basic residues" evidence="8">
    <location>
        <begin position="604"/>
        <end position="617"/>
    </location>
</feature>
<evidence type="ECO:0000313" key="10">
    <source>
        <dbReference type="EMBL" id="KAF7934908.1"/>
    </source>
</evidence>
<evidence type="ECO:0000256" key="8">
    <source>
        <dbReference type="SAM" id="MobiDB-lite"/>
    </source>
</evidence>
<feature type="compositionally biased region" description="Basic and acidic residues" evidence="8">
    <location>
        <begin position="1"/>
        <end position="10"/>
    </location>
</feature>
<sequence>MGTGKKEAARKVKQGKVGDGMANVKTKGENFYRTAKQAKTLNMFNEGKARHNAAGKVTQAATFQSRETKPARIEPNRKWFTNSRVIGQDALTSFREAMAERASDPYSVLLKTNKLPMSLIRDGQGKNGVKQHQAKMTVEASPFSNTFGPKAQRKRVKLGVSSLEDLADDSVKSHDTYLDRLEQAKLLSGTSNDPEAVGEAAAIDDGHITSAREAIFSKGQSKRIWNELYKVIDSSDVVIHVLDARDPLGTRCRTVEKYIKDEAPHKHLIFVLNKCDLVPTGVAAAWVRSLSKDYPTLAFHASITNSFGKGSLIQLLRQFSSLHADRKQISVGFIGYPNTGKSSIINTLRKKKVCTVAPIPGETKVWQYITLMKRIYLIDCPGVVPPSTTDTPQDILLRGVVRVENVEHPEQYIPAVLSKTKPQHIERTYALKGYKNHIEFLELLARKGGRLLHGGEPDVDGVAKMVLNDFLRGKIPWFTPPPKLEGPEETGVEGREGRLGEMPRKRKRDEAGESVADTSIGDIASMAEADNEDDSFEGFDSDNEDGGAALDDVADAETIDKAFGIESDEESEAGDADEPAGEEDDAEAVNEQLRKQLSKDPNPPRRKQPSRKKGQKT</sequence>
<keyword evidence="5 7" id="KW-0342">GTP-binding</keyword>
<keyword evidence="4 7" id="KW-0547">Nucleotide-binding</keyword>
<dbReference type="RefSeq" id="XP_038813102.1">
    <property type="nucleotide sequence ID" value="XM_038950573.1"/>
</dbReference>
<evidence type="ECO:0000256" key="6">
    <source>
        <dbReference type="ARBA" id="ARBA00023242"/>
    </source>
</evidence>
<accession>A0ABQ7IV68</accession>
<dbReference type="Pfam" id="PF01926">
    <property type="entry name" value="MMR_HSR1"/>
    <property type="match status" value="1"/>
</dbReference>